<dbReference type="EMBL" id="CP094358">
    <property type="protein sequence ID" value="UOB18703.1"/>
    <property type="molecule type" value="Genomic_DNA"/>
</dbReference>
<dbReference type="InterPro" id="IPR014191">
    <property type="entry name" value="Anaer_RNR_activator"/>
</dbReference>
<dbReference type="InterPro" id="IPR007197">
    <property type="entry name" value="rSAM"/>
</dbReference>
<evidence type="ECO:0000313" key="7">
    <source>
        <dbReference type="Proteomes" id="UP000831290"/>
    </source>
</evidence>
<dbReference type="GO" id="GO:0003824">
    <property type="term" value="F:catalytic activity"/>
    <property type="evidence" value="ECO:0007669"/>
    <property type="project" value="InterPro"/>
</dbReference>
<dbReference type="SUPFAM" id="SSF102114">
    <property type="entry name" value="Radical SAM enzymes"/>
    <property type="match status" value="1"/>
</dbReference>
<evidence type="ECO:0000256" key="2">
    <source>
        <dbReference type="ARBA" id="ARBA00022691"/>
    </source>
</evidence>
<reference evidence="6" key="1">
    <citation type="submission" date="2022-03" db="EMBL/GenBank/DDBJ databases">
        <title>Description of Abyssus ytuae gen. nov., sp. nov., a novel member of the family Flavobacteriaceae isolated from the sediment of Mariana Trench.</title>
        <authorList>
            <person name="Zhang J."/>
            <person name="Xu X."/>
        </authorList>
    </citation>
    <scope>NUCLEOTIDE SEQUENCE</scope>
    <source>
        <strain evidence="6">MT3330</strain>
    </source>
</reference>
<evidence type="ECO:0000256" key="4">
    <source>
        <dbReference type="ARBA" id="ARBA00023004"/>
    </source>
</evidence>
<evidence type="ECO:0000256" key="3">
    <source>
        <dbReference type="ARBA" id="ARBA00022723"/>
    </source>
</evidence>
<keyword evidence="3" id="KW-0479">Metal-binding</keyword>
<dbReference type="RefSeq" id="WP_255845320.1">
    <property type="nucleotide sequence ID" value="NZ_CP094358.1"/>
</dbReference>
<dbReference type="Proteomes" id="UP000831290">
    <property type="component" value="Chromosome"/>
</dbReference>
<gene>
    <name evidence="6" type="primary">nrdG</name>
    <name evidence="6" type="ORF">MQE35_05280</name>
</gene>
<evidence type="ECO:0000256" key="1">
    <source>
        <dbReference type="ARBA" id="ARBA00001966"/>
    </source>
</evidence>
<accession>A0A9E6ZVT6</accession>
<keyword evidence="5" id="KW-0411">Iron-sulfur</keyword>
<comment type="cofactor">
    <cofactor evidence="1">
        <name>[4Fe-4S] cluster</name>
        <dbReference type="ChEBI" id="CHEBI:49883"/>
    </cofactor>
</comment>
<keyword evidence="4" id="KW-0408">Iron</keyword>
<dbReference type="SFLD" id="SFLDS00029">
    <property type="entry name" value="Radical_SAM"/>
    <property type="match status" value="1"/>
</dbReference>
<dbReference type="InterPro" id="IPR013785">
    <property type="entry name" value="Aldolase_TIM"/>
</dbReference>
<dbReference type="GO" id="GO:0051536">
    <property type="term" value="F:iron-sulfur cluster binding"/>
    <property type="evidence" value="ECO:0007669"/>
    <property type="project" value="UniProtKB-KW"/>
</dbReference>
<sequence length="159" mass="18043">MYLKLFENVVIMNYSNVQIVLQEVPGQISICFNITGCPLKCKGCHSSHLGKKGSGEKLTSESYMKILNQYKGFAGCVLFMGGEWHKNELIQFLKTAKYMGYLTCLYTGMKEVDAEITTELTWLKTGPWISELGGLESKNTNQKFIEVKTKKLLNHLFIK</sequence>
<proteinExistence type="predicted"/>
<evidence type="ECO:0000256" key="5">
    <source>
        <dbReference type="ARBA" id="ARBA00023014"/>
    </source>
</evidence>
<evidence type="ECO:0000313" key="6">
    <source>
        <dbReference type="EMBL" id="UOB18703.1"/>
    </source>
</evidence>
<name>A0A9E6ZVT6_9FLAO</name>
<dbReference type="InterPro" id="IPR058240">
    <property type="entry name" value="rSAM_sf"/>
</dbReference>
<organism evidence="6 7">
    <name type="scientific">Abyssalbus ytuae</name>
    <dbReference type="NCBI Taxonomy" id="2926907"/>
    <lineage>
        <taxon>Bacteria</taxon>
        <taxon>Pseudomonadati</taxon>
        <taxon>Bacteroidota</taxon>
        <taxon>Flavobacteriia</taxon>
        <taxon>Flavobacteriales</taxon>
        <taxon>Flavobacteriaceae</taxon>
        <taxon>Abyssalbus</taxon>
    </lineage>
</organism>
<protein>
    <submittedName>
        <fullName evidence="6">Anaerobic ribonucleoside-triphosphate reductase activating protein</fullName>
    </submittedName>
</protein>
<dbReference type="Pfam" id="PF13353">
    <property type="entry name" value="Fer4_12"/>
    <property type="match status" value="1"/>
</dbReference>
<keyword evidence="2" id="KW-0949">S-adenosyl-L-methionine</keyword>
<dbReference type="NCBIfam" id="TIGR02826">
    <property type="entry name" value="RNR_activ_nrdG3"/>
    <property type="match status" value="1"/>
</dbReference>
<dbReference type="AlphaFoldDB" id="A0A9E6ZVT6"/>
<dbReference type="GO" id="GO:0046872">
    <property type="term" value="F:metal ion binding"/>
    <property type="evidence" value="ECO:0007669"/>
    <property type="project" value="UniProtKB-KW"/>
</dbReference>
<dbReference type="KEGG" id="fbm:MQE35_05280"/>
<dbReference type="Gene3D" id="3.20.20.70">
    <property type="entry name" value="Aldolase class I"/>
    <property type="match status" value="1"/>
</dbReference>
<keyword evidence="7" id="KW-1185">Reference proteome</keyword>